<gene>
    <name evidence="9" type="primary">petB</name>
    <name evidence="9" type="ORF">HALOF300_04698</name>
</gene>
<reference evidence="9 10" key="1">
    <citation type="submission" date="2019-11" db="EMBL/GenBank/DDBJ databases">
        <authorList>
            <person name="Criscuolo A."/>
        </authorList>
    </citation>
    <scope>NUCLEOTIDE SEQUENCE [LARGE SCALE GENOMIC DNA]</scope>
    <source>
        <strain evidence="9">CIP111667</strain>
    </source>
</reference>
<evidence type="ECO:0000256" key="6">
    <source>
        <dbReference type="SAM" id="MobiDB-lite"/>
    </source>
</evidence>
<dbReference type="AlphaFoldDB" id="A0A7M4DRA3"/>
<feature type="transmembrane region" description="Helical" evidence="7">
    <location>
        <begin position="133"/>
        <end position="153"/>
    </location>
</feature>
<comment type="cofactor">
    <cofactor evidence="1">
        <name>heme</name>
        <dbReference type="ChEBI" id="CHEBI:30413"/>
    </cofactor>
</comment>
<evidence type="ECO:0000259" key="8">
    <source>
        <dbReference type="PROSITE" id="PS51002"/>
    </source>
</evidence>
<evidence type="ECO:0000256" key="2">
    <source>
        <dbReference type="ARBA" id="ARBA00012951"/>
    </source>
</evidence>
<feature type="transmembrane region" description="Helical" evidence="7">
    <location>
        <begin position="316"/>
        <end position="340"/>
    </location>
</feature>
<dbReference type="PROSITE" id="PS51002">
    <property type="entry name" value="CYTB_NTER"/>
    <property type="match status" value="1"/>
</dbReference>
<dbReference type="GO" id="GO:0016020">
    <property type="term" value="C:membrane"/>
    <property type="evidence" value="ECO:0007669"/>
    <property type="project" value="InterPro"/>
</dbReference>
<proteinExistence type="predicted"/>
<feature type="transmembrane region" description="Helical" evidence="7">
    <location>
        <begin position="360"/>
        <end position="380"/>
    </location>
</feature>
<dbReference type="PANTHER" id="PTHR19271">
    <property type="entry name" value="CYTOCHROME B"/>
    <property type="match status" value="1"/>
</dbReference>
<dbReference type="SUPFAM" id="SSF81342">
    <property type="entry name" value="Transmembrane di-heme cytochromes"/>
    <property type="match status" value="1"/>
</dbReference>
<dbReference type="InterPro" id="IPR005797">
    <property type="entry name" value="Cyt_b/b6_N"/>
</dbReference>
<evidence type="ECO:0000256" key="5">
    <source>
        <dbReference type="ARBA" id="ARBA00029568"/>
    </source>
</evidence>
<dbReference type="SUPFAM" id="SSF81648">
    <property type="entry name" value="a domain/subunit of cytochrome bc1 complex (Ubiquinol-cytochrome c reductase)"/>
    <property type="match status" value="1"/>
</dbReference>
<evidence type="ECO:0000256" key="4">
    <source>
        <dbReference type="ARBA" id="ARBA00029351"/>
    </source>
</evidence>
<sequence length="533" mass="58540">MDRLADRFARRTRLGTIITSWRVHAFTDHWSLLLGQIVVASFVVCALTGAFLTFFYDPSVAPVVYDGPYGPLQGVEMSRAYESTLEISLEVRGGLLMRQLHRWSANLMIAALLLHILRVFFTGEFRRPRVKNWLMLFGVLFAGMGAGLTGALLPDDMLSGSSLAVLDGLLKSVPVVGTRLSGLVFQGQFPSGAIATFYPVHVFVLPGVIAVLIAVYALLSARGGPARPEPGRGSQGAVRRRPTASATKRGGLFLIVFGSLTLMAALVTVNPIWDYGPADPGNTSAGAGALWYLAFLDGAQKLVPPGWEFVWMGGTWILALLVPVAVSGLYLVTAMLYPFIERWITGDRREHHGHTRPRNAPTRTAIGVAGIIFYGVLWAAAGSDTIALQFGVAFEGIVLALQITLLLGPVLGFVLTKRMCIALQRKDRELVLHGHETGRVVRTSTGEYVEVHRPLDPYERWRLVDYEVDEALTLEPDATGHVRWRTRVRVRLSQWFYRDRIPPVTPTELLAARDRAAPHGADAAERSVLEDSR</sequence>
<protein>
    <recommendedName>
        <fullName evidence="3">Cytochrome bc1 complex cytochrome b subunit</fullName>
        <ecNumber evidence="2">7.1.1.8</ecNumber>
    </recommendedName>
    <alternativeName>
        <fullName evidence="5">Cytochrome bc1 reductase complex subunit QcrB</fullName>
    </alternativeName>
</protein>
<dbReference type="GO" id="GO:0016491">
    <property type="term" value="F:oxidoreductase activity"/>
    <property type="evidence" value="ECO:0007669"/>
    <property type="project" value="InterPro"/>
</dbReference>
<organism evidence="9 10">
    <name type="scientific">Occultella aeris</name>
    <dbReference type="NCBI Taxonomy" id="2761496"/>
    <lineage>
        <taxon>Bacteria</taxon>
        <taxon>Bacillati</taxon>
        <taxon>Actinomycetota</taxon>
        <taxon>Actinomycetes</taxon>
        <taxon>Micrococcales</taxon>
        <taxon>Ruaniaceae</taxon>
        <taxon>Occultella</taxon>
    </lineage>
</organism>
<feature type="transmembrane region" description="Helical" evidence="7">
    <location>
        <begin position="198"/>
        <end position="219"/>
    </location>
</feature>
<keyword evidence="7" id="KW-0812">Transmembrane</keyword>
<feature type="transmembrane region" description="Helical" evidence="7">
    <location>
        <begin position="386"/>
        <end position="416"/>
    </location>
</feature>
<feature type="region of interest" description="Disordered" evidence="6">
    <location>
        <begin position="513"/>
        <end position="533"/>
    </location>
</feature>
<dbReference type="PANTHER" id="PTHR19271:SF16">
    <property type="entry name" value="CYTOCHROME B"/>
    <property type="match status" value="1"/>
</dbReference>
<feature type="region of interest" description="Disordered" evidence="6">
    <location>
        <begin position="224"/>
        <end position="243"/>
    </location>
</feature>
<feature type="domain" description="Cytochrome b/b6 N-terminal region profile" evidence="8">
    <location>
        <begin position="1"/>
        <end position="229"/>
    </location>
</feature>
<dbReference type="InterPro" id="IPR027387">
    <property type="entry name" value="Cytb/b6-like_sf"/>
</dbReference>
<dbReference type="Proteomes" id="UP000419743">
    <property type="component" value="Unassembled WGS sequence"/>
</dbReference>
<dbReference type="EMBL" id="CACRYJ010000067">
    <property type="protein sequence ID" value="VZO39997.1"/>
    <property type="molecule type" value="Genomic_DNA"/>
</dbReference>
<dbReference type="InterPro" id="IPR016174">
    <property type="entry name" value="Di-haem_cyt_TM"/>
</dbReference>
<feature type="transmembrane region" description="Helical" evidence="7">
    <location>
        <begin position="103"/>
        <end position="121"/>
    </location>
</feature>
<dbReference type="Gene3D" id="1.20.810.10">
    <property type="entry name" value="Cytochrome Bc1 Complex, Chain C"/>
    <property type="match status" value="1"/>
</dbReference>
<feature type="transmembrane region" description="Helical" evidence="7">
    <location>
        <begin position="32"/>
        <end position="56"/>
    </location>
</feature>
<keyword evidence="7" id="KW-1133">Transmembrane helix</keyword>
<dbReference type="InterPro" id="IPR036150">
    <property type="entry name" value="Cyt_b/b6_C_sf"/>
</dbReference>
<feature type="transmembrane region" description="Helical" evidence="7">
    <location>
        <begin position="250"/>
        <end position="273"/>
    </location>
</feature>
<dbReference type="EC" id="7.1.1.8" evidence="2"/>
<dbReference type="GO" id="GO:0022904">
    <property type="term" value="P:respiratory electron transport chain"/>
    <property type="evidence" value="ECO:0007669"/>
    <property type="project" value="InterPro"/>
</dbReference>
<evidence type="ECO:0000256" key="3">
    <source>
        <dbReference type="ARBA" id="ARBA00016116"/>
    </source>
</evidence>
<dbReference type="Pfam" id="PF13631">
    <property type="entry name" value="Cytochrom_B_N_2"/>
    <property type="match status" value="1"/>
</dbReference>
<accession>A0A7M4DRA3</accession>
<evidence type="ECO:0000256" key="1">
    <source>
        <dbReference type="ARBA" id="ARBA00001971"/>
    </source>
</evidence>
<evidence type="ECO:0000313" key="10">
    <source>
        <dbReference type="Proteomes" id="UP000419743"/>
    </source>
</evidence>
<dbReference type="GO" id="GO:0008121">
    <property type="term" value="F:quinol-cytochrome-c reductase activity"/>
    <property type="evidence" value="ECO:0007669"/>
    <property type="project" value="UniProtKB-EC"/>
</dbReference>
<name>A0A7M4DRA3_9MICO</name>
<evidence type="ECO:0000313" key="9">
    <source>
        <dbReference type="EMBL" id="VZO39997.1"/>
    </source>
</evidence>
<evidence type="ECO:0000256" key="7">
    <source>
        <dbReference type="SAM" id="Phobius"/>
    </source>
</evidence>
<keyword evidence="7" id="KW-0472">Membrane</keyword>
<comment type="catalytic activity">
    <reaction evidence="4">
        <text>a quinol + 2 Fe(III)-[cytochrome c](out) = a quinone + 2 Fe(II)-[cytochrome c](out) + 2 H(+)(out)</text>
        <dbReference type="Rhea" id="RHEA:11484"/>
        <dbReference type="Rhea" id="RHEA-COMP:10350"/>
        <dbReference type="Rhea" id="RHEA-COMP:14399"/>
        <dbReference type="ChEBI" id="CHEBI:15378"/>
        <dbReference type="ChEBI" id="CHEBI:24646"/>
        <dbReference type="ChEBI" id="CHEBI:29033"/>
        <dbReference type="ChEBI" id="CHEBI:29034"/>
        <dbReference type="ChEBI" id="CHEBI:132124"/>
        <dbReference type="EC" id="7.1.1.8"/>
    </reaction>
</comment>
<comment type="caution">
    <text evidence="9">The sequence shown here is derived from an EMBL/GenBank/DDBJ whole genome shotgun (WGS) entry which is preliminary data.</text>
</comment>
<keyword evidence="10" id="KW-1185">Reference proteome</keyword>